<gene>
    <name evidence="2" type="ORF">ACG04R_26880</name>
</gene>
<accession>A0ABW7HK80</accession>
<evidence type="ECO:0000256" key="1">
    <source>
        <dbReference type="SAM" id="Phobius"/>
    </source>
</evidence>
<keyword evidence="3" id="KW-1185">Reference proteome</keyword>
<feature type="transmembrane region" description="Helical" evidence="1">
    <location>
        <begin position="53"/>
        <end position="77"/>
    </location>
</feature>
<sequence length="98" mass="10727">MRDCWFTRKLQRRTALAVVASLAVPWAVGDFFKGFHQPGLVNDATRAQLLIDYLVIGASLFGLTMVGTWLIGCWVVAVMRGPRREADAFPGAPGEPPP</sequence>
<name>A0ABW7HK80_9BURK</name>
<evidence type="ECO:0000313" key="3">
    <source>
        <dbReference type="Proteomes" id="UP001606134"/>
    </source>
</evidence>
<dbReference type="EMBL" id="JBIGIC010000021">
    <property type="protein sequence ID" value="MFG6490324.1"/>
    <property type="molecule type" value="Genomic_DNA"/>
</dbReference>
<evidence type="ECO:0000313" key="2">
    <source>
        <dbReference type="EMBL" id="MFG6490324.1"/>
    </source>
</evidence>
<proteinExistence type="predicted"/>
<dbReference type="Proteomes" id="UP001606134">
    <property type="component" value="Unassembled WGS sequence"/>
</dbReference>
<protein>
    <submittedName>
        <fullName evidence="2">Uncharacterized protein</fullName>
    </submittedName>
</protein>
<keyword evidence="1" id="KW-1133">Transmembrane helix</keyword>
<keyword evidence="1" id="KW-0472">Membrane</keyword>
<reference evidence="2 3" key="1">
    <citation type="submission" date="2024-08" db="EMBL/GenBank/DDBJ databases">
        <authorList>
            <person name="Lu H."/>
        </authorList>
    </citation>
    <scope>NUCLEOTIDE SEQUENCE [LARGE SCALE GENOMIC DNA]</scope>
    <source>
        <strain evidence="2 3">BYS78W</strain>
    </source>
</reference>
<comment type="caution">
    <text evidence="2">The sequence shown here is derived from an EMBL/GenBank/DDBJ whole genome shotgun (WGS) entry which is preliminary data.</text>
</comment>
<keyword evidence="1" id="KW-0812">Transmembrane</keyword>
<dbReference type="RefSeq" id="WP_394417321.1">
    <property type="nucleotide sequence ID" value="NZ_JBIGIC010000021.1"/>
</dbReference>
<organism evidence="2 3">
    <name type="scientific">Pelomonas candidula</name>
    <dbReference type="NCBI Taxonomy" id="3299025"/>
    <lineage>
        <taxon>Bacteria</taxon>
        <taxon>Pseudomonadati</taxon>
        <taxon>Pseudomonadota</taxon>
        <taxon>Betaproteobacteria</taxon>
        <taxon>Burkholderiales</taxon>
        <taxon>Sphaerotilaceae</taxon>
        <taxon>Roseateles</taxon>
    </lineage>
</organism>